<protein>
    <submittedName>
        <fullName evidence="2">Uncharacterized protein</fullName>
    </submittedName>
</protein>
<name>A0A7J6KQJ4_PEROL</name>
<accession>A0A7J6KQJ4</accession>
<evidence type="ECO:0000313" key="1">
    <source>
        <dbReference type="EMBL" id="KAF4648379.1"/>
    </source>
</evidence>
<dbReference type="Proteomes" id="UP000572268">
    <property type="component" value="Unassembled WGS sequence"/>
</dbReference>
<sequence>MVVPRRFDDVERHEPSNKLNYTELLSMVGTKSASNWAGLQPAGGARREYDADARSFVLSLAPKSDSGKKPVVSYPPKANRAVQAQEVSAHSMGILLPSTLPVVLVQLRPLLEHVAKDCKDSAVLANHHPITISMTVTLATRRRFSVTCSTAFREKAVNGQRNRAASANLTSVQ</sequence>
<comment type="caution">
    <text evidence="2">The sequence shown here is derived from an EMBL/GenBank/DDBJ whole genome shotgun (WGS) entry which is preliminary data.</text>
</comment>
<gene>
    <name evidence="2" type="ORF">FOL46_002515</name>
    <name evidence="1" type="ORF">FOZ61_002752</name>
</gene>
<evidence type="ECO:0000313" key="2">
    <source>
        <dbReference type="EMBL" id="KAF4648776.1"/>
    </source>
</evidence>
<dbReference type="AlphaFoldDB" id="A0A7J6KQJ4"/>
<proteinExistence type="predicted"/>
<evidence type="ECO:0000313" key="3">
    <source>
        <dbReference type="Proteomes" id="UP000570595"/>
    </source>
</evidence>
<reference evidence="3 4" key="1">
    <citation type="submission" date="2020-04" db="EMBL/GenBank/DDBJ databases">
        <title>Perkinsus olseni comparative genomics.</title>
        <authorList>
            <person name="Bogema D.R."/>
        </authorList>
    </citation>
    <scope>NUCLEOTIDE SEQUENCE [LARGE SCALE GENOMIC DNA]</scope>
    <source>
        <strain evidence="1">ATCC PRA-179</strain>
        <strain evidence="2">ATCC PRA-31</strain>
    </source>
</reference>
<dbReference type="EMBL" id="JABAHT010001799">
    <property type="protein sequence ID" value="KAF4648379.1"/>
    <property type="molecule type" value="Genomic_DNA"/>
</dbReference>
<organism evidence="2 4">
    <name type="scientific">Perkinsus olseni</name>
    <name type="common">Perkinsus atlanticus</name>
    <dbReference type="NCBI Taxonomy" id="32597"/>
    <lineage>
        <taxon>Eukaryota</taxon>
        <taxon>Sar</taxon>
        <taxon>Alveolata</taxon>
        <taxon>Perkinsozoa</taxon>
        <taxon>Perkinsea</taxon>
        <taxon>Perkinsida</taxon>
        <taxon>Perkinsidae</taxon>
        <taxon>Perkinsus</taxon>
    </lineage>
</organism>
<dbReference type="Proteomes" id="UP000570595">
    <property type="component" value="Unassembled WGS sequence"/>
</dbReference>
<evidence type="ECO:0000313" key="4">
    <source>
        <dbReference type="Proteomes" id="UP000572268"/>
    </source>
</evidence>
<dbReference type="EMBL" id="JABANN010001804">
    <property type="protein sequence ID" value="KAF4648776.1"/>
    <property type="molecule type" value="Genomic_DNA"/>
</dbReference>